<dbReference type="InterPro" id="IPR010359">
    <property type="entry name" value="IrrE_HExxH"/>
</dbReference>
<dbReference type="PANTHER" id="PTHR43236">
    <property type="entry name" value="ANTITOXIN HIGA1"/>
    <property type="match status" value="1"/>
</dbReference>
<dbReference type="RefSeq" id="WP_068726500.1">
    <property type="nucleotide sequence ID" value="NZ_LSKU01000001.1"/>
</dbReference>
<dbReference type="SMART" id="SM00530">
    <property type="entry name" value="HTH_XRE"/>
    <property type="match status" value="1"/>
</dbReference>
<dbReference type="InterPro" id="IPR001387">
    <property type="entry name" value="Cro/C1-type_HTH"/>
</dbReference>
<dbReference type="Gene3D" id="1.10.10.2910">
    <property type="match status" value="1"/>
</dbReference>
<name>A0A135L6N1_9BACI</name>
<dbReference type="OrthoDB" id="9816277at2"/>
<comment type="caution">
    <text evidence="3">The sequence shown here is derived from an EMBL/GenBank/DDBJ whole genome shotgun (WGS) entry which is preliminary data.</text>
</comment>
<dbReference type="InterPro" id="IPR052345">
    <property type="entry name" value="Rad_response_metalloprotease"/>
</dbReference>
<dbReference type="Pfam" id="PF06114">
    <property type="entry name" value="Peptidase_M78"/>
    <property type="match status" value="1"/>
</dbReference>
<proteinExistence type="inferred from homology"/>
<dbReference type="STRING" id="1413211.U473_11595"/>
<dbReference type="PROSITE" id="PS50943">
    <property type="entry name" value="HTH_CROC1"/>
    <property type="match status" value="1"/>
</dbReference>
<comment type="similarity">
    <text evidence="1">Belongs to the short-chain fatty acyl-CoA assimilation regulator (ScfR) family.</text>
</comment>
<evidence type="ECO:0000259" key="2">
    <source>
        <dbReference type="PROSITE" id="PS50943"/>
    </source>
</evidence>
<dbReference type="EMBL" id="LSKU01000001">
    <property type="protein sequence ID" value="KXG44589.1"/>
    <property type="molecule type" value="Genomic_DNA"/>
</dbReference>
<dbReference type="GO" id="GO:0003677">
    <property type="term" value="F:DNA binding"/>
    <property type="evidence" value="ECO:0007669"/>
    <property type="project" value="InterPro"/>
</dbReference>
<protein>
    <submittedName>
        <fullName evidence="3">Transcriptional regulator</fullName>
    </submittedName>
</protein>
<gene>
    <name evidence="3" type="ORF">U473_11595</name>
</gene>
<organism evidence="3 4">
    <name type="scientific">Tepidibacillus decaturensis</name>
    <dbReference type="NCBI Taxonomy" id="1413211"/>
    <lineage>
        <taxon>Bacteria</taxon>
        <taxon>Bacillati</taxon>
        <taxon>Bacillota</taxon>
        <taxon>Bacilli</taxon>
        <taxon>Bacillales</taxon>
        <taxon>Bacillaceae</taxon>
        <taxon>Tepidibacillus</taxon>
    </lineage>
</organism>
<evidence type="ECO:0000313" key="4">
    <source>
        <dbReference type="Proteomes" id="UP000070352"/>
    </source>
</evidence>
<dbReference type="PANTHER" id="PTHR43236:SF1">
    <property type="entry name" value="BLL7220 PROTEIN"/>
    <property type="match status" value="1"/>
</dbReference>
<dbReference type="Proteomes" id="UP000070352">
    <property type="component" value="Unassembled WGS sequence"/>
</dbReference>
<dbReference type="InterPro" id="IPR010982">
    <property type="entry name" value="Lambda_DNA-bd_dom_sf"/>
</dbReference>
<sequence>MFVGNTLSNIRILHGYTRKQLAELLNITEQAVWQYENGYMSPKMEIVNELKKIFSVKSRYFYNEDLLSKNNDIKINQNHIAYRATTINSVQKTQFEAKHVEFVDAFLRLVEKKIHYPKNEIVQLREKAIEIMNDDGFERKENIKRIANYAREFLDLNNKGNGSLLFMLEKKGAFVYEKAIGEKIDAYSVWSDNGKPYIILGNIKKSAVRRNFDLAHELGHLLLHYKVEFGVLDKMSYREYENEANLFASIFLLPEEEFINDFNCLAKKSNPDSYLDLKKKWLVSIQALAHRAYSLGLINYQQYRYFNIMINKNGYKVNEPLDSEIKIIKPGKIKSILQLLFEKDHLSLNTLLDTLMVDTKFFTKILGIEETFFENYSERKFRQFTLSDLTFKTK</sequence>
<dbReference type="Pfam" id="PF01381">
    <property type="entry name" value="HTH_3"/>
    <property type="match status" value="1"/>
</dbReference>
<evidence type="ECO:0000313" key="3">
    <source>
        <dbReference type="EMBL" id="KXG44589.1"/>
    </source>
</evidence>
<keyword evidence="4" id="KW-1185">Reference proteome</keyword>
<feature type="domain" description="HTH cro/C1-type" evidence="2">
    <location>
        <begin position="7"/>
        <end position="61"/>
    </location>
</feature>
<dbReference type="Gene3D" id="1.10.260.40">
    <property type="entry name" value="lambda repressor-like DNA-binding domains"/>
    <property type="match status" value="1"/>
</dbReference>
<dbReference type="AlphaFoldDB" id="A0A135L6N1"/>
<evidence type="ECO:0000256" key="1">
    <source>
        <dbReference type="ARBA" id="ARBA00007227"/>
    </source>
</evidence>
<accession>A0A135L6N1</accession>
<reference evidence="3 4" key="1">
    <citation type="submission" date="2016-02" db="EMBL/GenBank/DDBJ databases">
        <title>Draft Genome for Tepidibacillus decaturensis nov. sp. Strain Z9, an Anaerobic, Moderately Thermophilic and Heterotrophic Bacterium from Deep Subsurface of the Illinois Basin, USA.</title>
        <authorList>
            <person name="Dong Y."/>
            <person name="Chang J.Y."/>
            <person name="Sanford R."/>
            <person name="Fouke B.W."/>
        </authorList>
    </citation>
    <scope>NUCLEOTIDE SEQUENCE [LARGE SCALE GENOMIC DNA]</scope>
    <source>
        <strain evidence="3 4">Z9</strain>
    </source>
</reference>
<dbReference type="CDD" id="cd00093">
    <property type="entry name" value="HTH_XRE"/>
    <property type="match status" value="1"/>
</dbReference>
<dbReference type="SUPFAM" id="SSF47413">
    <property type="entry name" value="lambda repressor-like DNA-binding domains"/>
    <property type="match status" value="1"/>
</dbReference>